<accession>A0A1C7MQ61</accession>
<reference evidence="2 3" key="1">
    <citation type="submission" date="2016-03" db="EMBL/GenBank/DDBJ databases">
        <title>Whole genome sequencing of Grifola frondosa 9006-11.</title>
        <authorList>
            <person name="Min B."/>
            <person name="Park H."/>
            <person name="Kim J.-G."/>
            <person name="Cho H."/>
            <person name="Oh Y.-L."/>
            <person name="Kong W.-S."/>
            <person name="Choi I.-G."/>
        </authorList>
    </citation>
    <scope>NUCLEOTIDE SEQUENCE [LARGE SCALE GENOMIC DNA]</scope>
    <source>
        <strain evidence="2 3">9006-11</strain>
    </source>
</reference>
<dbReference type="EMBL" id="LUGG01000001">
    <property type="protein sequence ID" value="OBZ78982.1"/>
    <property type="molecule type" value="Genomic_DNA"/>
</dbReference>
<feature type="region of interest" description="Disordered" evidence="1">
    <location>
        <begin position="592"/>
        <end position="618"/>
    </location>
</feature>
<evidence type="ECO:0000313" key="2">
    <source>
        <dbReference type="EMBL" id="OBZ78982.1"/>
    </source>
</evidence>
<dbReference type="STRING" id="5627.A0A1C7MQ61"/>
<dbReference type="OMA" id="QLREHHC"/>
<name>A0A1C7MQ61_GRIFR</name>
<dbReference type="OrthoDB" id="5595695at2759"/>
<organism evidence="2 3">
    <name type="scientific">Grifola frondosa</name>
    <name type="common">Maitake</name>
    <name type="synonym">Polyporus frondosus</name>
    <dbReference type="NCBI Taxonomy" id="5627"/>
    <lineage>
        <taxon>Eukaryota</taxon>
        <taxon>Fungi</taxon>
        <taxon>Dikarya</taxon>
        <taxon>Basidiomycota</taxon>
        <taxon>Agaricomycotina</taxon>
        <taxon>Agaricomycetes</taxon>
        <taxon>Polyporales</taxon>
        <taxon>Grifolaceae</taxon>
        <taxon>Grifola</taxon>
    </lineage>
</organism>
<feature type="compositionally biased region" description="Low complexity" evidence="1">
    <location>
        <begin position="592"/>
        <end position="610"/>
    </location>
</feature>
<protein>
    <recommendedName>
        <fullName evidence="4">F-box domain-containing protein</fullName>
    </recommendedName>
</protein>
<keyword evidence="3" id="KW-1185">Reference proteome</keyword>
<proteinExistence type="predicted"/>
<evidence type="ECO:0000313" key="3">
    <source>
        <dbReference type="Proteomes" id="UP000092993"/>
    </source>
</evidence>
<comment type="caution">
    <text evidence="2">The sequence shown here is derived from an EMBL/GenBank/DDBJ whole genome shotgun (WGS) entry which is preliminary data.</text>
</comment>
<dbReference type="Proteomes" id="UP000092993">
    <property type="component" value="Unassembled WGS sequence"/>
</dbReference>
<gene>
    <name evidence="2" type="ORF">A0H81_01315</name>
</gene>
<evidence type="ECO:0000256" key="1">
    <source>
        <dbReference type="SAM" id="MobiDB-lite"/>
    </source>
</evidence>
<evidence type="ECO:0008006" key="4">
    <source>
        <dbReference type="Google" id="ProtNLM"/>
    </source>
</evidence>
<dbReference type="AlphaFoldDB" id="A0A1C7MQ61"/>
<sequence length="763" mass="86658">MGKSPPFSVFCFEFSFSASSPQHTNFRRRFPSLHKITSLNQCASSPFSLLDPLPPAIGMAYQSSRLLALPGELLETVALEVALFDPLGPPHHLLPLLLTCRPLNHAFAFTHNPTLYSRMFHCKFDTQAARRRCPGMKHSPAKVAAQLRQYLDTMKHIRACDIYCPNLIDVLWSAFIMLVENDGRNEEQLAWAGLDAFLDEYITTRLLEGRHSIGGWPLESTRNTLVIWLYWLSMTEEKYNAMTVERSRQIMTLISPYAIIAVRYSSFHAPDNHFDFPIGEELLYGPPGEKVMYYDRRITIAAPPIALAAKLLYTSLYEKLPLLVPDDIPRNREHAIQMGYVDVKPTQADYVEFNSRKAVQLRKRGDWDWLSRLSVEQRQKEMDGVWRKDLTSLSSRWDNDWNRWTGCIDPTIDLPLKGVVFTFGSMAGSFAGRMLVPNIGQYGDIARAVVFPETFSDSNPRITFAPVYFQLREHHCINPEEPLATGGVGDGFDDGVNNGWCPRVEFRERHGQLQIYNMESRHMVRYETYVEGRPNSHDEATCKYCIGMHEMEEDEFRERVRARERAESDEDEVMEDDEGADLALELMEVDPAAAAPSRSPSRSSFSSTRSYTDEDEIRSARADVQSALGNSDLDDLLAQAAGYDDASDDGDSDCEEYIENECNGIRDIILTGETSQHHGQAWHHYRFYGRVRKWDGLVTLVRVPVHVPQLGVFIFRGYFVGNANFVGSWRTFSNNIHAGAARGPVRHEQGLRGEANARLKDGG</sequence>